<dbReference type="PANTHER" id="PTHR37310">
    <property type="entry name" value="CYTOPLASMIC PROTEIN-RELATED"/>
    <property type="match status" value="1"/>
</dbReference>
<dbReference type="AlphaFoldDB" id="A0A6P1PX96"/>
<dbReference type="Pfam" id="PF03860">
    <property type="entry name" value="Csp"/>
    <property type="match status" value="1"/>
</dbReference>
<dbReference type="KEGG" id="mint:C7M51_01050"/>
<dbReference type="RefSeq" id="WP_160620816.1">
    <property type="nucleotide sequence ID" value="NZ_CP028271.1"/>
</dbReference>
<evidence type="ECO:0000313" key="2">
    <source>
        <dbReference type="Proteomes" id="UP000464053"/>
    </source>
</evidence>
<sequence length="108" mass="11751">MIDYIESSIKHCYRCAIACERCISAAQLSSEQEAMYDCLRLAAQCAALCRLTAQLVIDDRKAAVALYPICAAACRACALECDKHAQLSCSYCAQICRQSATVFDAAIL</sequence>
<proteinExistence type="predicted"/>
<dbReference type="EMBL" id="CP028271">
    <property type="protein sequence ID" value="QHM70771.1"/>
    <property type="molecule type" value="Genomic_DNA"/>
</dbReference>
<reference evidence="1 2" key="1">
    <citation type="submission" date="2018-03" db="EMBL/GenBank/DDBJ databases">
        <title>Pantoea intestinalis SRCM103226 isolated form the mealworm.</title>
        <authorList>
            <person name="Jeong D.-Y."/>
            <person name="Kim J.W."/>
        </authorList>
    </citation>
    <scope>NUCLEOTIDE SEQUENCE [LARGE SCALE GENOMIC DNA]</scope>
    <source>
        <strain evidence="1 2">SRCM103226</strain>
    </source>
</reference>
<organism evidence="1 2">
    <name type="scientific">Mixta intestinalis</name>
    <dbReference type="NCBI Taxonomy" id="1615494"/>
    <lineage>
        <taxon>Bacteria</taxon>
        <taxon>Pseudomonadati</taxon>
        <taxon>Pseudomonadota</taxon>
        <taxon>Gammaproteobacteria</taxon>
        <taxon>Enterobacterales</taxon>
        <taxon>Erwiniaceae</taxon>
        <taxon>Mixta</taxon>
    </lineage>
</organism>
<evidence type="ECO:0000313" key="1">
    <source>
        <dbReference type="EMBL" id="QHM70771.1"/>
    </source>
</evidence>
<dbReference type="InterPro" id="IPR005560">
    <property type="entry name" value="Csp_YhjQ"/>
</dbReference>
<gene>
    <name evidence="1" type="primary">yhjQ</name>
    <name evidence="1" type="ORF">C7M51_01050</name>
</gene>
<dbReference type="PANTHER" id="PTHR37310:SF1">
    <property type="entry name" value="CYTOPLASMIC PROTEIN"/>
    <property type="match status" value="1"/>
</dbReference>
<protein>
    <submittedName>
        <fullName evidence="1">Putative cysteine-rich protein YhjQ</fullName>
    </submittedName>
</protein>
<dbReference type="Proteomes" id="UP000464053">
    <property type="component" value="Chromosome"/>
</dbReference>
<name>A0A6P1PX96_9GAMM</name>
<dbReference type="Gene3D" id="1.20.1270.360">
    <property type="match status" value="1"/>
</dbReference>
<accession>A0A6P1PX96</accession>
<dbReference type="OrthoDB" id="5396211at2"/>
<keyword evidence="2" id="KW-1185">Reference proteome</keyword>